<evidence type="ECO:0000313" key="7">
    <source>
        <dbReference type="Proteomes" id="UP000352698"/>
    </source>
</evidence>
<dbReference type="Proteomes" id="UP000253498">
    <property type="component" value="Unassembled WGS sequence"/>
</dbReference>
<gene>
    <name evidence="4" type="ORF">EB03_02786</name>
    <name evidence="5" type="ORF">NCTC12204_02406</name>
</gene>
<dbReference type="InterPro" id="IPR031927">
    <property type="entry name" value="DUF4767"/>
</dbReference>
<feature type="compositionally biased region" description="Low complexity" evidence="1">
    <location>
        <begin position="36"/>
        <end position="46"/>
    </location>
</feature>
<feature type="domain" description="DUF4767" evidence="3">
    <location>
        <begin position="94"/>
        <end position="229"/>
    </location>
</feature>
<dbReference type="Proteomes" id="UP000352698">
    <property type="component" value="Unassembled WGS sequence"/>
</dbReference>
<comment type="caution">
    <text evidence="4">The sequence shown here is derived from an EMBL/GenBank/DDBJ whole genome shotgun (WGS) entry which is preliminary data.</text>
</comment>
<accession>A0A2U2P1R4</accession>
<sequence>MKKGILLAVGLLFVLAGCGTDQAKDVSSKSTDTIVTKTSKTGSTTTKESDKTESSSSSETKVKTESTATSTSESTQTTTAESATPSSQPVEKNSWDASKATELATFMSTWGQEMGQQYRSYNDHVNANYYGLQVPQYIFDGQWSMVIDQTPVTVEWSENGRGQAGFELVAIYSDIDHPKPSGAHLYFFGFQQNQPKVMVTQQNQGNPNNYLYFKETENNELKNGFERIVNS</sequence>
<evidence type="ECO:0000313" key="4">
    <source>
        <dbReference type="EMBL" id="RBT66174.1"/>
    </source>
</evidence>
<evidence type="ECO:0000256" key="2">
    <source>
        <dbReference type="SAM" id="SignalP"/>
    </source>
</evidence>
<feature type="compositionally biased region" description="Low complexity" evidence="1">
    <location>
        <begin position="54"/>
        <end position="87"/>
    </location>
</feature>
<evidence type="ECO:0000313" key="5">
    <source>
        <dbReference type="EMBL" id="VTQ68945.1"/>
    </source>
</evidence>
<name>A0A2U2P1R4_ENTHR</name>
<dbReference type="AlphaFoldDB" id="A0A2U2P1R4"/>
<keyword evidence="5" id="KW-0449">Lipoprotein</keyword>
<protein>
    <submittedName>
        <fullName evidence="5">Lipoprotein</fullName>
    </submittedName>
</protein>
<proteinExistence type="predicted"/>
<dbReference type="PROSITE" id="PS51257">
    <property type="entry name" value="PROKAR_LIPOPROTEIN"/>
    <property type="match status" value="1"/>
</dbReference>
<evidence type="ECO:0000259" key="3">
    <source>
        <dbReference type="Pfam" id="PF15983"/>
    </source>
</evidence>
<feature type="region of interest" description="Disordered" evidence="1">
    <location>
        <begin position="22"/>
        <end position="95"/>
    </location>
</feature>
<dbReference type="EMBL" id="CABEEP010000001">
    <property type="protein sequence ID" value="VTQ68945.1"/>
    <property type="molecule type" value="Genomic_DNA"/>
</dbReference>
<feature type="signal peptide" evidence="2">
    <location>
        <begin position="1"/>
        <end position="23"/>
    </location>
</feature>
<keyword evidence="2" id="KW-0732">Signal</keyword>
<reference evidence="5 7" key="2">
    <citation type="submission" date="2019-05" db="EMBL/GenBank/DDBJ databases">
        <authorList>
            <consortium name="Pathogen Informatics"/>
        </authorList>
    </citation>
    <scope>NUCLEOTIDE SEQUENCE [LARGE SCALE GENOMIC DNA]</scope>
    <source>
        <strain evidence="5 7">NCTC12204</strain>
    </source>
</reference>
<feature type="chain" id="PRO_5043161015" evidence="2">
    <location>
        <begin position="24"/>
        <end position="231"/>
    </location>
</feature>
<evidence type="ECO:0000313" key="6">
    <source>
        <dbReference type="Proteomes" id="UP000253498"/>
    </source>
</evidence>
<dbReference type="RefSeq" id="WP_010737048.1">
    <property type="nucleotide sequence ID" value="NZ_AP027299.1"/>
</dbReference>
<dbReference type="Pfam" id="PF15983">
    <property type="entry name" value="DUF4767"/>
    <property type="match status" value="1"/>
</dbReference>
<evidence type="ECO:0000256" key="1">
    <source>
        <dbReference type="SAM" id="MobiDB-lite"/>
    </source>
</evidence>
<dbReference type="EMBL" id="LESJ01000010">
    <property type="protein sequence ID" value="RBT66174.1"/>
    <property type="molecule type" value="Genomic_DNA"/>
</dbReference>
<organism evidence="4 6">
    <name type="scientific">Enterococcus hirae</name>
    <dbReference type="NCBI Taxonomy" id="1354"/>
    <lineage>
        <taxon>Bacteria</taxon>
        <taxon>Bacillati</taxon>
        <taxon>Bacillota</taxon>
        <taxon>Bacilli</taxon>
        <taxon>Lactobacillales</taxon>
        <taxon>Enterococcaceae</taxon>
        <taxon>Enterococcus</taxon>
    </lineage>
</organism>
<reference evidence="4 6" key="1">
    <citation type="submission" date="2015-06" db="EMBL/GenBank/DDBJ databases">
        <title>The Genome Sequence of Enterococcus hirae 88EA1.</title>
        <authorList>
            <consortium name="The Broad Institute Genomics Platform"/>
            <consortium name="The Broad Institute Genome Sequencing Center for Infectious Disease"/>
            <person name="Earl A.M."/>
            <person name="Van Tyne D."/>
            <person name="Lebreton F."/>
            <person name="Saavedra J.T."/>
            <person name="Gilmore M.S."/>
            <person name="Manson McGuire A."/>
            <person name="Clock S."/>
            <person name="Crupain M."/>
            <person name="Rangan U."/>
            <person name="Young S."/>
            <person name="Abouelleil A."/>
            <person name="Cao P."/>
            <person name="Chapman S.B."/>
            <person name="Griggs A."/>
            <person name="Priest M."/>
            <person name="Shea T."/>
            <person name="Wortman J."/>
            <person name="Nusbaum C."/>
            <person name="Birren B."/>
        </authorList>
    </citation>
    <scope>NUCLEOTIDE SEQUENCE [LARGE SCALE GENOMIC DNA]</scope>
    <source>
        <strain evidence="4 6">88EA1</strain>
    </source>
</reference>